<dbReference type="EMBL" id="JAAWVQ010156668">
    <property type="protein sequence ID" value="MBN3286274.1"/>
    <property type="molecule type" value="Genomic_DNA"/>
</dbReference>
<dbReference type="InterPro" id="IPR050866">
    <property type="entry name" value="CNG_cation_channel"/>
</dbReference>
<reference evidence="12" key="1">
    <citation type="journal article" date="2021" name="Cell">
        <title>Tracing the genetic footprints of vertebrate landing in non-teleost ray-finned fishes.</title>
        <authorList>
            <person name="Bi X."/>
            <person name="Wang K."/>
            <person name="Yang L."/>
            <person name="Pan H."/>
            <person name="Jiang H."/>
            <person name="Wei Q."/>
            <person name="Fang M."/>
            <person name="Yu H."/>
            <person name="Zhu C."/>
            <person name="Cai Y."/>
            <person name="He Y."/>
            <person name="Gan X."/>
            <person name="Zeng H."/>
            <person name="Yu D."/>
            <person name="Zhu Y."/>
            <person name="Jiang H."/>
            <person name="Qiu Q."/>
            <person name="Yang H."/>
            <person name="Zhang Y.E."/>
            <person name="Wang W."/>
            <person name="Zhu M."/>
            <person name="He S."/>
            <person name="Zhang G."/>
        </authorList>
    </citation>
    <scope>NUCLEOTIDE SEQUENCE</scope>
    <source>
        <strain evidence="12">Pddl_001</strain>
    </source>
</reference>
<keyword evidence="3 10" id="KW-0812">Transmembrane</keyword>
<evidence type="ECO:0000256" key="6">
    <source>
        <dbReference type="ARBA" id="ARBA00023136"/>
    </source>
</evidence>
<keyword evidence="13" id="KW-1185">Reference proteome</keyword>
<dbReference type="InterPro" id="IPR013099">
    <property type="entry name" value="K_chnl_dom"/>
</dbReference>
<keyword evidence="2" id="KW-0813">Transport</keyword>
<keyword evidence="7" id="KW-1071">Ligand-gated ion channel</keyword>
<feature type="transmembrane region" description="Helical" evidence="10">
    <location>
        <begin position="155"/>
        <end position="181"/>
    </location>
</feature>
<gene>
    <name evidence="12" type="primary">Kcnh7_1</name>
    <name evidence="12" type="ORF">GTO93_0008701</name>
</gene>
<keyword evidence="5" id="KW-0406">Ion transport</keyword>
<feature type="transmembrane region" description="Helical" evidence="10">
    <location>
        <begin position="1720"/>
        <end position="1738"/>
    </location>
</feature>
<evidence type="ECO:0000313" key="12">
    <source>
        <dbReference type="EMBL" id="MBN3286274.1"/>
    </source>
</evidence>
<feature type="transmembrane region" description="Helical" evidence="10">
    <location>
        <begin position="507"/>
        <end position="531"/>
    </location>
</feature>
<dbReference type="Proteomes" id="UP001166093">
    <property type="component" value="Unassembled WGS sequence"/>
</dbReference>
<dbReference type="Pfam" id="PF00520">
    <property type="entry name" value="Ion_trans"/>
    <property type="match status" value="3"/>
</dbReference>
<evidence type="ECO:0000313" key="13">
    <source>
        <dbReference type="Proteomes" id="UP001166093"/>
    </source>
</evidence>
<evidence type="ECO:0000259" key="11">
    <source>
        <dbReference type="PROSITE" id="PS50042"/>
    </source>
</evidence>
<dbReference type="CDD" id="cd00038">
    <property type="entry name" value="CAP_ED"/>
    <property type="match status" value="4"/>
</dbReference>
<feature type="transmembrane region" description="Helical" evidence="10">
    <location>
        <begin position="656"/>
        <end position="675"/>
    </location>
</feature>
<feature type="transmembrane region" description="Helical" evidence="10">
    <location>
        <begin position="1044"/>
        <end position="1063"/>
    </location>
</feature>
<comment type="subcellular location">
    <subcellularLocation>
        <location evidence="1">Membrane</location>
        <topology evidence="1">Multi-pass membrane protein</topology>
    </subcellularLocation>
</comment>
<feature type="transmembrane region" description="Helical" evidence="10">
    <location>
        <begin position="699"/>
        <end position="718"/>
    </location>
</feature>
<sequence length="2073" mass="239734">FDSAEPGMLGFKYFLDAIYILNIISRFYIGFESQGVVIMDKKQLQKRYLQGWFTVDLFAIFPFEFVILTYPEKDIWVLLSYCRLNRIVKVVRLFSFISSLTKEPELNKVHVATLNYFCIIVIFIHSAACVWYALACTPVHHYEGRHCSERTAWPFLLINIGQNITEFSVLEAYIVSLYWGGITITTVGYGDIHALTILETVYSVFIMFTALGVLVGVIMTGMSSIITNLDARRGRFYHRLYSIKLNMVGYIDLPPEVQTWVEKYYVYLWKHRKGTIIAGLLDDLPFSIHSEISLACNQMLLKKSTLFRGTDEGFKRALSVSINPYTYSAGQILAKRGESNQSMYYLEHGLVQAIEDNAEKIATVLPGSLIGEIYLMYKIPRNVTICAATLCEIYVLHQKDLLNLFADFPDAGVKIAQTARNRLQNIAIPIKDAFDVGAASNPQNVVFHKDLGTNLLPKDQKIFKHFMDYVIRHSDRVPASVKTSLEGTVKQPFWMKTLRPDSKYIQFWEVFLLCSLTVAVFLEVWVVLFTFNEDSLGFNNSGFGASLHAVAYIIDLVAVVDIVINLRTQVVSKNGNQSDFKSIYKNYQRTWNLYYDVAAVLPTDMFTYAEEEHLRWSYLGLFRINRLVWLRKVYLFYVKRENDLEKNLLRYRALKCVFMLTFSIHTCAGLFYLAGCFKHKCDPGSWAEKLGFTKYDPDIIHYIAGIYWAGTTMTTTGFGDISGSTAVERIICIFVSVIGAFIFNYIVSQIGATLASTNAARVGFQNRLVAMTYFMESHDLSQSLQQRVIQYMSLLWEKYHGQAYPGGPFLMYDLPTELQQIVLLKERGKLLSKLPFFYNTGSLFIRELATTSIMYFYPKGEIIQYSETISQELFCIRRGCCQILSDDLNYVYGVYTEGMYFGEAGFLFGKPATMTLRAKTYCEVLVINFDRSHKVFDKYPAIRSQLESLKEKKKYHSTLVRYIDMMVKQRLKKIGLEEKTSKKKRTLLTYQGRRFSKKSKCYVEDFGNFPIYAGAEEESVKEKLEKLSKTRLVPHKPKTLRGKLSLFFFMTLPEVFLMTSAILPSNRLYIRWEIFRIFLALTVSIFTSTLISFLHFKRELWFTCYILGGFCWLDMYVRLHVAFYKDNKLKVDTLETARHYVRTSFLLDLVSCFPFEVFAWTVVSPFDESGNFYTNYKAMHLYAYLRVPHILQLYRIPLAYNYWQMAIATEKLVVTFLQFFLYMILFIHFSTCLIYAVPCGPVLNINIIENDTNNIFKHLCDNKSWVMQLRETFGTDHSKLSFKEIYTISMYFSTTTIFNVGYGDLCSHTFKMDIALFTLMVLGSLYFGWMVGTVTSILANADAARAVYTEKLDSIKHFLKSQKITGTIADSVQKFYSFKWIKTKGVDPETLFEYLPSSLLGDISTIIYSDVIAKAFGLNIKTKKTKECSSHVLTPLERRLSGKLDGPIFEKTLSKESLEKLETDGGFIRMLATKIRPCVFRANDIICKRNDYGSEMFFIEKGEVDVLSQDERSVMVTLKAGQYFGEGSLLFSEPRSTSIRASTNCDMYVLDKKDLDSTVKYYPDICQEIRDSAIAKREHLLKLKAHQLQISKMETVKNGDKFDAGFNQMYLKYMAEQELKSKYVALPLIVRMRTAFCKFYNDSLKKIIQLHNMTIDPEKTLRIILQYTSCLFVIISFWTITYMLFLFQIFLKFHICYCDANGTYICDYQSVSKYYLKRKAGFVFDMFCSFPFALIVLLQNDSSVNLFDYHMSHIRLFHCLRLFNVFFFIREEEERITTNLMLIRVFKFIVLMSLFVHISAVFFLIMACPQTCHNGWPQLTGHTDELASVYIYAIYWATATFTTTGYGDIRAVTYPEIWFCILVMLLSKTLVGYNIGIISSTQTNKNSLQVSYEEKLQTIKNYMEEENIPPSLQQRVMQFYNYRWARTRGVDFDLLFSDTPSCMKTELFARIAVNLMKKQRMFTHLSDTFLRHMSTKMKLKSYTPGEYLAMKGDIGTEMFLILHGKVSVKKFGADHKEVVEHLVYGNSYGTVFLIKRMSFPESVVAENYVDILTLSKDDFEEIGSFYPEVMSKL</sequence>
<feature type="transmembrane region" description="Helical" evidence="10">
    <location>
        <begin position="1212"/>
        <end position="1237"/>
    </location>
</feature>
<dbReference type="PANTHER" id="PTHR45638">
    <property type="entry name" value="CYCLIC NUCLEOTIDE-GATED CATION CHANNEL SUBUNIT A"/>
    <property type="match status" value="1"/>
</dbReference>
<dbReference type="SUPFAM" id="SSF81324">
    <property type="entry name" value="Voltage-gated potassium channels"/>
    <property type="match status" value="4"/>
</dbReference>
<comment type="catalytic activity">
    <reaction evidence="9">
        <text>K(+)(in) = K(+)(out)</text>
        <dbReference type="Rhea" id="RHEA:29463"/>
        <dbReference type="ChEBI" id="CHEBI:29103"/>
    </reaction>
</comment>
<dbReference type="InterPro" id="IPR003938">
    <property type="entry name" value="K_chnl_volt-dep_EAG/ELK/ERG"/>
</dbReference>
<accession>A0ABS2YIM9</accession>
<evidence type="ECO:0000256" key="10">
    <source>
        <dbReference type="SAM" id="Phobius"/>
    </source>
</evidence>
<proteinExistence type="predicted"/>
<feature type="transmembrane region" description="Helical" evidence="10">
    <location>
        <begin position="1145"/>
        <end position="1163"/>
    </location>
</feature>
<feature type="domain" description="Cyclic nucleotide-binding" evidence="11">
    <location>
        <begin position="1961"/>
        <end position="2073"/>
    </location>
</feature>
<feature type="domain" description="Cyclic nucleotide-binding" evidence="11">
    <location>
        <begin position="1471"/>
        <end position="1576"/>
    </location>
</feature>
<feature type="transmembrane region" description="Helical" evidence="10">
    <location>
        <begin position="1664"/>
        <end position="1687"/>
    </location>
</feature>
<feature type="domain" description="Cyclic nucleotide-binding" evidence="11">
    <location>
        <begin position="836"/>
        <end position="953"/>
    </location>
</feature>
<name>A0ABS2YIM9_POLSP</name>
<dbReference type="InterPro" id="IPR000595">
    <property type="entry name" value="cNMP-bd_dom"/>
</dbReference>
<feature type="transmembrane region" description="Helical" evidence="10">
    <location>
        <begin position="730"/>
        <end position="747"/>
    </location>
</feature>
<protein>
    <submittedName>
        <fullName evidence="12">KCNH7 protein</fullName>
    </submittedName>
</protein>
<keyword evidence="4 10" id="KW-1133">Transmembrane helix</keyword>
<dbReference type="SUPFAM" id="SSF51206">
    <property type="entry name" value="cAMP-binding domain-like"/>
    <property type="match status" value="4"/>
</dbReference>
<comment type="caution">
    <text evidence="12">The sequence shown here is derived from an EMBL/GenBank/DDBJ whole genome shotgun (WGS) entry which is preliminary data.</text>
</comment>
<dbReference type="Pfam" id="PF07885">
    <property type="entry name" value="Ion_trans_2"/>
    <property type="match status" value="1"/>
</dbReference>
<dbReference type="InterPro" id="IPR005821">
    <property type="entry name" value="Ion_trans_dom"/>
</dbReference>
<evidence type="ECO:0000256" key="2">
    <source>
        <dbReference type="ARBA" id="ARBA00022448"/>
    </source>
</evidence>
<dbReference type="PROSITE" id="PS50042">
    <property type="entry name" value="CNMP_BINDING_3"/>
    <property type="match status" value="4"/>
</dbReference>
<feature type="non-terminal residue" evidence="12">
    <location>
        <position position="1"/>
    </location>
</feature>
<dbReference type="InterPro" id="IPR014710">
    <property type="entry name" value="RmlC-like_jellyroll"/>
</dbReference>
<evidence type="ECO:0000256" key="4">
    <source>
        <dbReference type="ARBA" id="ARBA00022989"/>
    </source>
</evidence>
<feature type="transmembrane region" description="Helical" evidence="10">
    <location>
        <begin position="1827"/>
        <end position="1846"/>
    </location>
</feature>
<keyword evidence="6 10" id="KW-0472">Membrane</keyword>
<keyword evidence="8" id="KW-0407">Ion channel</keyword>
<feature type="transmembrane region" description="Helical" evidence="10">
    <location>
        <begin position="201"/>
        <end position="229"/>
    </location>
</feature>
<dbReference type="Gene3D" id="1.10.287.70">
    <property type="match status" value="4"/>
</dbReference>
<feature type="transmembrane region" description="Helical" evidence="10">
    <location>
        <begin position="543"/>
        <end position="564"/>
    </location>
</feature>
<dbReference type="InterPro" id="IPR018490">
    <property type="entry name" value="cNMP-bd_dom_sf"/>
</dbReference>
<evidence type="ECO:0000256" key="9">
    <source>
        <dbReference type="ARBA" id="ARBA00034430"/>
    </source>
</evidence>
<dbReference type="Gene3D" id="2.60.120.10">
    <property type="entry name" value="Jelly Rolls"/>
    <property type="match status" value="4"/>
</dbReference>
<dbReference type="PANTHER" id="PTHR45638:SF19">
    <property type="entry name" value="CYCLIC NUCLEOTIDE-BINDING DOMAIN-CONTAINING PROTEIN"/>
    <property type="match status" value="1"/>
</dbReference>
<feature type="domain" description="Cyclic nucleotide-binding" evidence="11">
    <location>
        <begin position="306"/>
        <end position="405"/>
    </location>
</feature>
<feature type="transmembrane region" description="Helical" evidence="10">
    <location>
        <begin position="1314"/>
        <end position="1332"/>
    </location>
</feature>
<feature type="transmembrane region" description="Helical" evidence="10">
    <location>
        <begin position="52"/>
        <end position="70"/>
    </location>
</feature>
<feature type="non-terminal residue" evidence="12">
    <location>
        <position position="2073"/>
    </location>
</feature>
<dbReference type="Gene3D" id="1.10.287.630">
    <property type="entry name" value="Helix hairpin bin"/>
    <property type="match status" value="4"/>
</dbReference>
<evidence type="ECO:0000256" key="5">
    <source>
        <dbReference type="ARBA" id="ARBA00023065"/>
    </source>
</evidence>
<dbReference type="SMART" id="SM00100">
    <property type="entry name" value="cNMP"/>
    <property type="match status" value="4"/>
</dbReference>
<dbReference type="PRINTS" id="PR01463">
    <property type="entry name" value="EAGCHANLFMLY"/>
</dbReference>
<evidence type="ECO:0000256" key="3">
    <source>
        <dbReference type="ARBA" id="ARBA00022692"/>
    </source>
</evidence>
<feature type="transmembrane region" description="Helical" evidence="10">
    <location>
        <begin position="13"/>
        <end position="31"/>
    </location>
</feature>
<feature type="transmembrane region" description="Helical" evidence="10">
    <location>
        <begin position="1781"/>
        <end position="1807"/>
    </location>
</feature>
<evidence type="ECO:0000256" key="8">
    <source>
        <dbReference type="ARBA" id="ARBA00023303"/>
    </source>
</evidence>
<organism evidence="12 13">
    <name type="scientific">Polyodon spathula</name>
    <name type="common">North American paddlefish</name>
    <name type="synonym">Squalus spathula</name>
    <dbReference type="NCBI Taxonomy" id="7913"/>
    <lineage>
        <taxon>Eukaryota</taxon>
        <taxon>Metazoa</taxon>
        <taxon>Chordata</taxon>
        <taxon>Craniata</taxon>
        <taxon>Vertebrata</taxon>
        <taxon>Euteleostomi</taxon>
        <taxon>Actinopterygii</taxon>
        <taxon>Chondrostei</taxon>
        <taxon>Acipenseriformes</taxon>
        <taxon>Polyodontidae</taxon>
        <taxon>Polyodon</taxon>
    </lineage>
</organism>
<dbReference type="Pfam" id="PF00027">
    <property type="entry name" value="cNMP_binding"/>
    <property type="match status" value="4"/>
</dbReference>
<feature type="transmembrane region" description="Helical" evidence="10">
    <location>
        <begin position="114"/>
        <end position="134"/>
    </location>
</feature>
<evidence type="ECO:0000256" key="7">
    <source>
        <dbReference type="ARBA" id="ARBA00023286"/>
    </source>
</evidence>
<feature type="transmembrane region" description="Helical" evidence="10">
    <location>
        <begin position="1285"/>
        <end position="1302"/>
    </location>
</feature>
<feature type="transmembrane region" description="Helical" evidence="10">
    <location>
        <begin position="1100"/>
        <end position="1124"/>
    </location>
</feature>
<feature type="transmembrane region" description="Helical" evidence="10">
    <location>
        <begin position="1858"/>
        <end position="1878"/>
    </location>
</feature>
<feature type="transmembrane region" description="Helical" evidence="10">
    <location>
        <begin position="1075"/>
        <end position="1094"/>
    </location>
</feature>
<evidence type="ECO:0000256" key="1">
    <source>
        <dbReference type="ARBA" id="ARBA00004141"/>
    </source>
</evidence>